<dbReference type="AlphaFoldDB" id="A0A4Y2R8K0"/>
<dbReference type="Proteomes" id="UP000499080">
    <property type="component" value="Unassembled WGS sequence"/>
</dbReference>
<organism evidence="2 3">
    <name type="scientific">Araneus ventricosus</name>
    <name type="common">Orbweaver spider</name>
    <name type="synonym">Epeira ventricosa</name>
    <dbReference type="NCBI Taxonomy" id="182803"/>
    <lineage>
        <taxon>Eukaryota</taxon>
        <taxon>Metazoa</taxon>
        <taxon>Ecdysozoa</taxon>
        <taxon>Arthropoda</taxon>
        <taxon>Chelicerata</taxon>
        <taxon>Arachnida</taxon>
        <taxon>Araneae</taxon>
        <taxon>Araneomorphae</taxon>
        <taxon>Entelegynae</taxon>
        <taxon>Araneoidea</taxon>
        <taxon>Araneidae</taxon>
        <taxon>Araneus</taxon>
    </lineage>
</organism>
<keyword evidence="3" id="KW-1185">Reference proteome</keyword>
<evidence type="ECO:0000313" key="1">
    <source>
        <dbReference type="EMBL" id="GBN71673.1"/>
    </source>
</evidence>
<reference evidence="2 3" key="1">
    <citation type="journal article" date="2019" name="Sci. Rep.">
        <title>Orb-weaving spider Araneus ventricosus genome elucidates the spidroin gene catalogue.</title>
        <authorList>
            <person name="Kono N."/>
            <person name="Nakamura H."/>
            <person name="Ohtoshi R."/>
            <person name="Moran D.A.P."/>
            <person name="Shinohara A."/>
            <person name="Yoshida Y."/>
            <person name="Fujiwara M."/>
            <person name="Mori M."/>
            <person name="Tomita M."/>
            <person name="Arakawa K."/>
        </authorList>
    </citation>
    <scope>NUCLEOTIDE SEQUENCE [LARGE SCALE GENOMIC DNA]</scope>
</reference>
<name>A0A4Y2R8K0_ARAVE</name>
<accession>A0A4Y2R8K0</accession>
<evidence type="ECO:0000313" key="3">
    <source>
        <dbReference type="Proteomes" id="UP000499080"/>
    </source>
</evidence>
<dbReference type="EMBL" id="BGPR01016058">
    <property type="protein sequence ID" value="GBN71673.1"/>
    <property type="molecule type" value="Genomic_DNA"/>
</dbReference>
<comment type="caution">
    <text evidence="2">The sequence shown here is derived from an EMBL/GenBank/DDBJ whole genome shotgun (WGS) entry which is preliminary data.</text>
</comment>
<gene>
    <name evidence="2" type="ORF">AVEN_21343_1</name>
    <name evidence="1" type="ORF">AVEN_27297_1</name>
</gene>
<sequence>MVGEEGYDSRGYAKIKRLIKGYAREKMLETSGLRHETTYSTIWRRTAEVAALAQKESLDSFIDLVQKGTLRTLLPIIERLKLHLYCYMIFNTVT</sequence>
<evidence type="ECO:0000313" key="2">
    <source>
        <dbReference type="EMBL" id="GBN72087.1"/>
    </source>
</evidence>
<protein>
    <submittedName>
        <fullName evidence="2">Uncharacterized protein</fullName>
    </submittedName>
</protein>
<proteinExistence type="predicted"/>
<dbReference type="EMBL" id="BGPR01016170">
    <property type="protein sequence ID" value="GBN72087.1"/>
    <property type="molecule type" value="Genomic_DNA"/>
</dbReference>